<dbReference type="Pfam" id="PF00106">
    <property type="entry name" value="adh_short"/>
    <property type="match status" value="1"/>
</dbReference>
<dbReference type="KEGG" id="vab:WPS_11230"/>
<proteinExistence type="inferred from homology"/>
<accession>A0AAN2C9Q2</accession>
<keyword evidence="4" id="KW-1185">Reference proteome</keyword>
<dbReference type="CDD" id="cd05233">
    <property type="entry name" value="SDR_c"/>
    <property type="match status" value="1"/>
</dbReference>
<dbReference type="PRINTS" id="PR00080">
    <property type="entry name" value="SDRFAMILY"/>
</dbReference>
<dbReference type="Gene3D" id="3.40.50.720">
    <property type="entry name" value="NAD(P)-binding Rossmann-like Domain"/>
    <property type="match status" value="1"/>
</dbReference>
<gene>
    <name evidence="3" type="ORF">WPS_11230</name>
</gene>
<protein>
    <submittedName>
        <fullName evidence="3">Uncharacterized protein</fullName>
    </submittedName>
</protein>
<dbReference type="AlphaFoldDB" id="A0AAN2C9Q2"/>
<dbReference type="EMBL" id="AP025523">
    <property type="protein sequence ID" value="BDE05847.1"/>
    <property type="molecule type" value="Genomic_DNA"/>
</dbReference>
<dbReference type="PRINTS" id="PR00081">
    <property type="entry name" value="GDHRDH"/>
</dbReference>
<keyword evidence="2" id="KW-0560">Oxidoreductase</keyword>
<organism evidence="3 4">
    <name type="scientific">Vulcanimicrobium alpinum</name>
    <dbReference type="NCBI Taxonomy" id="3016050"/>
    <lineage>
        <taxon>Bacteria</taxon>
        <taxon>Bacillati</taxon>
        <taxon>Vulcanimicrobiota</taxon>
        <taxon>Vulcanimicrobiia</taxon>
        <taxon>Vulcanimicrobiales</taxon>
        <taxon>Vulcanimicrobiaceae</taxon>
        <taxon>Vulcanimicrobium</taxon>
    </lineage>
</organism>
<sequence>MRARAGAIGAFAQTCDVTDRAAVERAFDAVLARFGRVDVLVNNAGYSKPTRLMEIGDAEWRAMFAVHVDGTFIATQTALRAMIPARYGRIVNLSSVSALRGGGTFRRFALLRRQSGDPRLHQSDGA</sequence>
<reference evidence="3 4" key="1">
    <citation type="journal article" date="2022" name="ISME Commun">
        <title>Vulcanimicrobium alpinus gen. nov. sp. nov., the first cultivated representative of the candidate phylum 'Eremiobacterota', is a metabolically versatile aerobic anoxygenic phototroph.</title>
        <authorList>
            <person name="Yabe S."/>
            <person name="Muto K."/>
            <person name="Abe K."/>
            <person name="Yokota A."/>
            <person name="Staudigel H."/>
            <person name="Tebo B.M."/>
        </authorList>
    </citation>
    <scope>NUCLEOTIDE SEQUENCE [LARGE SCALE GENOMIC DNA]</scope>
    <source>
        <strain evidence="3 4">WC8-2</strain>
    </source>
</reference>
<dbReference type="PANTHER" id="PTHR42760:SF133">
    <property type="entry name" value="3-OXOACYL-[ACYL-CARRIER-PROTEIN] REDUCTASE"/>
    <property type="match status" value="1"/>
</dbReference>
<dbReference type="InterPro" id="IPR002347">
    <property type="entry name" value="SDR_fam"/>
</dbReference>
<name>A0AAN2C9Q2_UNVUL</name>
<dbReference type="SUPFAM" id="SSF51735">
    <property type="entry name" value="NAD(P)-binding Rossmann-fold domains"/>
    <property type="match status" value="1"/>
</dbReference>
<dbReference type="Proteomes" id="UP001317532">
    <property type="component" value="Chromosome"/>
</dbReference>
<evidence type="ECO:0000256" key="2">
    <source>
        <dbReference type="ARBA" id="ARBA00023002"/>
    </source>
</evidence>
<dbReference type="InterPro" id="IPR036291">
    <property type="entry name" value="NAD(P)-bd_dom_sf"/>
</dbReference>
<dbReference type="PANTHER" id="PTHR42760">
    <property type="entry name" value="SHORT-CHAIN DEHYDROGENASES/REDUCTASES FAMILY MEMBER"/>
    <property type="match status" value="1"/>
</dbReference>
<evidence type="ECO:0000313" key="4">
    <source>
        <dbReference type="Proteomes" id="UP001317532"/>
    </source>
</evidence>
<evidence type="ECO:0000313" key="3">
    <source>
        <dbReference type="EMBL" id="BDE05847.1"/>
    </source>
</evidence>
<evidence type="ECO:0000256" key="1">
    <source>
        <dbReference type="ARBA" id="ARBA00006484"/>
    </source>
</evidence>
<dbReference type="GO" id="GO:0016616">
    <property type="term" value="F:oxidoreductase activity, acting on the CH-OH group of donors, NAD or NADP as acceptor"/>
    <property type="evidence" value="ECO:0007669"/>
    <property type="project" value="TreeGrafter"/>
</dbReference>
<comment type="similarity">
    <text evidence="1">Belongs to the short-chain dehydrogenases/reductases (SDR) family.</text>
</comment>